<evidence type="ECO:0000313" key="1">
    <source>
        <dbReference type="EMBL" id="BAO83165.1"/>
    </source>
</evidence>
<dbReference type="KEGG" id="cbab:SMCB_0937"/>
<dbReference type="GO" id="GO:0032259">
    <property type="term" value="P:methylation"/>
    <property type="evidence" value="ECO:0007669"/>
    <property type="project" value="UniProtKB-KW"/>
</dbReference>
<proteinExistence type="predicted"/>
<dbReference type="STRING" id="1458426.SMCB_0937"/>
<dbReference type="HOGENOM" id="CLU_2933432_0_0_4"/>
<organism evidence="1 2">
    <name type="scientific">Serpentinimonas maccroryi</name>
    <dbReference type="NCBI Taxonomy" id="1458426"/>
    <lineage>
        <taxon>Bacteria</taxon>
        <taxon>Pseudomonadati</taxon>
        <taxon>Pseudomonadota</taxon>
        <taxon>Betaproteobacteria</taxon>
        <taxon>Burkholderiales</taxon>
        <taxon>Comamonadaceae</taxon>
        <taxon>Serpentinimonas</taxon>
    </lineage>
</organism>
<evidence type="ECO:0000313" key="2">
    <source>
        <dbReference type="Proteomes" id="UP000066014"/>
    </source>
</evidence>
<keyword evidence="2" id="KW-1185">Reference proteome</keyword>
<dbReference type="GO" id="GO:0008168">
    <property type="term" value="F:methyltransferase activity"/>
    <property type="evidence" value="ECO:0007669"/>
    <property type="project" value="UniProtKB-KW"/>
</dbReference>
<sequence length="60" mass="5875">MAWADAGTIKAAAVTAVMAVLASQAVALDARGVILSPCGGVAVVGLMAAEYKQSPVLSMA</sequence>
<dbReference type="Proteomes" id="UP000066014">
    <property type="component" value="Chromosome"/>
</dbReference>
<dbReference type="AlphaFoldDB" id="A0A060NP62"/>
<name>A0A060NP62_9BURK</name>
<keyword evidence="1" id="KW-0808">Transferase</keyword>
<keyword evidence="1" id="KW-0489">Methyltransferase</keyword>
<protein>
    <submittedName>
        <fullName evidence="1">Predicted O-methyltransferase</fullName>
    </submittedName>
</protein>
<reference evidence="1 2" key="1">
    <citation type="journal article" date="2014" name="Nat. Commun.">
        <title>Physiological and genomic features of highly alkaliphilic hydrogen-utilizing Betaproteobacteria from a continental serpentinizing site.</title>
        <authorList>
            <person name="Suzuki S."/>
            <person name="Kuenen J.G."/>
            <person name="Schipper K."/>
            <person name="van der Velde S."/>
            <person name="Ishii S."/>
            <person name="Wu A."/>
            <person name="Sorokin D.Y."/>
            <person name="Tenney A."/>
            <person name="Meng X.Y."/>
            <person name="Morrill P.L."/>
            <person name="Kamagata Y."/>
            <person name="Muyzer G."/>
            <person name="Nealson K.H."/>
        </authorList>
    </citation>
    <scope>NUCLEOTIDE SEQUENCE [LARGE SCALE GENOMIC DNA]</scope>
    <source>
        <strain evidence="1 2">B1</strain>
    </source>
</reference>
<accession>A0A060NP62</accession>
<dbReference type="EMBL" id="AP014569">
    <property type="protein sequence ID" value="BAO83165.1"/>
    <property type="molecule type" value="Genomic_DNA"/>
</dbReference>
<gene>
    <name evidence="1" type="ORF">SMCB_0937</name>
</gene>